<feature type="transmembrane region" description="Helical" evidence="1">
    <location>
        <begin position="265"/>
        <end position="283"/>
    </location>
</feature>
<proteinExistence type="predicted"/>
<feature type="transmembrane region" description="Helical" evidence="1">
    <location>
        <begin position="290"/>
        <end position="310"/>
    </location>
</feature>
<protein>
    <submittedName>
        <fullName evidence="2">Uncharacterized protein</fullName>
    </submittedName>
</protein>
<reference evidence="2 3" key="1">
    <citation type="submission" date="2017-09" db="EMBL/GenBank/DDBJ databases">
        <title>Depth-based differentiation of microbial function through sediment-hosted aquifers and enrichment of novel symbionts in the deep terrestrial subsurface.</title>
        <authorList>
            <person name="Probst A.J."/>
            <person name="Ladd B."/>
            <person name="Jarett J.K."/>
            <person name="Geller-Mcgrath D.E."/>
            <person name="Sieber C.M."/>
            <person name="Emerson J.B."/>
            <person name="Anantharaman K."/>
            <person name="Thomas B.C."/>
            <person name="Malmstrom R."/>
            <person name="Stieglmeier M."/>
            <person name="Klingl A."/>
            <person name="Woyke T."/>
            <person name="Ryan C.M."/>
            <person name="Banfield J.F."/>
        </authorList>
    </citation>
    <scope>NUCLEOTIDE SEQUENCE [LARGE SCALE GENOMIC DNA]</scope>
    <source>
        <strain evidence="2">CG15_BIG_FIL_POST_REV_8_21_14_020_45_12</strain>
    </source>
</reference>
<comment type="caution">
    <text evidence="2">The sequence shown here is derived from an EMBL/GenBank/DDBJ whole genome shotgun (WGS) entry which is preliminary data.</text>
</comment>
<keyword evidence="1" id="KW-1133">Transmembrane helix</keyword>
<evidence type="ECO:0000313" key="2">
    <source>
        <dbReference type="EMBL" id="PIW37204.1"/>
    </source>
</evidence>
<dbReference type="EMBL" id="PFGC01000019">
    <property type="protein sequence ID" value="PIW37204.1"/>
    <property type="molecule type" value="Genomic_DNA"/>
</dbReference>
<name>A0A2M7H4P5_9BACT</name>
<feature type="transmembrane region" description="Helical" evidence="1">
    <location>
        <begin position="348"/>
        <end position="369"/>
    </location>
</feature>
<evidence type="ECO:0000313" key="3">
    <source>
        <dbReference type="Proteomes" id="UP000230292"/>
    </source>
</evidence>
<dbReference type="AlphaFoldDB" id="A0A2M7H4P5"/>
<keyword evidence="1" id="KW-0812">Transmembrane</keyword>
<evidence type="ECO:0000256" key="1">
    <source>
        <dbReference type="SAM" id="Phobius"/>
    </source>
</evidence>
<sequence length="384" mass="42208">MRSTFLIINLIVLVILIPLTLSSELLEHQVLNPEPLKQSLTDANVYDEIVPLSVKSIFQGEQEALVIADLKISQDRVVSGLRQVFPSSELQATGDRLISESYRLTNSEVKLSDLNLAIPLGNEKDRLRTEVRAILEEIGAKRPPSLPDCTDGEILRIALQAGSSESEDISFSDFQNAGCWPSSLIGSSDSSMLLRGVPISPELIAGQLPSEINLLKLLIADKNSLLDNQNSTTTFSKAELARLEDLQAQVEGARTTFGTIQTTQTLLWIIIGIFTITLIIQTLTSPDRMLWWLGLLFLLTGGKHLGLGLITKYFLPSGIIKQIQLQTAISTDLLPVLERVLVSYFNQLSYPLILIGLLGLVMGISLMVWSRTIGHEEKSLAPKA</sequence>
<keyword evidence="1" id="KW-0472">Membrane</keyword>
<accession>A0A2M7H4P5</accession>
<organism evidence="2 3">
    <name type="scientific">Candidatus Kerfeldbacteria bacterium CG15_BIG_FIL_POST_REV_8_21_14_020_45_12</name>
    <dbReference type="NCBI Taxonomy" id="2014247"/>
    <lineage>
        <taxon>Bacteria</taxon>
        <taxon>Candidatus Kerfeldiibacteriota</taxon>
    </lineage>
</organism>
<gene>
    <name evidence="2" type="ORF">COW24_01520</name>
</gene>
<dbReference type="Proteomes" id="UP000230292">
    <property type="component" value="Unassembled WGS sequence"/>
</dbReference>